<keyword evidence="2" id="KW-1185">Reference proteome</keyword>
<dbReference type="EMBL" id="JAMXQV010000036">
    <property type="protein sequence ID" value="MCR6489819.1"/>
    <property type="molecule type" value="Genomic_DNA"/>
</dbReference>
<gene>
    <name evidence="1" type="ORF">M8542_44110</name>
</gene>
<accession>A0A9X2SPE7</accession>
<reference evidence="1" key="1">
    <citation type="submission" date="2022-06" db="EMBL/GenBank/DDBJ databases">
        <title>Amycolatopsis iheyaensis sp. nov., a new species of the genus Amycolatopsis isolated from soil in Iheya island, Japan.</title>
        <authorList>
            <person name="Ngamcharungchit C."/>
            <person name="Kanto H."/>
            <person name="Take A."/>
            <person name="Intra B."/>
            <person name="Matsumoto A."/>
            <person name="Panbangred W."/>
            <person name="Inahashi Y."/>
        </authorList>
    </citation>
    <scope>NUCLEOTIDE SEQUENCE</scope>
    <source>
        <strain evidence="1">OK19-0408</strain>
    </source>
</reference>
<sequence length="91" mass="9928">MVPPKQTDHECGATPDPLQVQVLSRSLAFNRTVAPIDVDVDRLLRTITAPCTPVPDTVRTAQTCHLIPDGDSTVEVQFQWLALEVIGLVLP</sequence>
<proteinExistence type="predicted"/>
<protein>
    <submittedName>
        <fullName evidence="1">Uncharacterized protein</fullName>
    </submittedName>
</protein>
<dbReference type="RefSeq" id="WP_257926388.1">
    <property type="nucleotide sequence ID" value="NZ_JAMXQV010000036.1"/>
</dbReference>
<evidence type="ECO:0000313" key="1">
    <source>
        <dbReference type="EMBL" id="MCR6489819.1"/>
    </source>
</evidence>
<dbReference type="AlphaFoldDB" id="A0A9X2SPE7"/>
<name>A0A9X2SPE7_9PSEU</name>
<dbReference type="Proteomes" id="UP001144096">
    <property type="component" value="Unassembled WGS sequence"/>
</dbReference>
<organism evidence="1 2">
    <name type="scientific">Amycolatopsis iheyensis</name>
    <dbReference type="NCBI Taxonomy" id="2945988"/>
    <lineage>
        <taxon>Bacteria</taxon>
        <taxon>Bacillati</taxon>
        <taxon>Actinomycetota</taxon>
        <taxon>Actinomycetes</taxon>
        <taxon>Pseudonocardiales</taxon>
        <taxon>Pseudonocardiaceae</taxon>
        <taxon>Amycolatopsis</taxon>
    </lineage>
</organism>
<comment type="caution">
    <text evidence="1">The sequence shown here is derived from an EMBL/GenBank/DDBJ whole genome shotgun (WGS) entry which is preliminary data.</text>
</comment>
<evidence type="ECO:0000313" key="2">
    <source>
        <dbReference type="Proteomes" id="UP001144096"/>
    </source>
</evidence>